<feature type="compositionally biased region" description="Low complexity" evidence="5">
    <location>
        <begin position="2326"/>
        <end position="2340"/>
    </location>
</feature>
<dbReference type="CDD" id="cd01449">
    <property type="entry name" value="TST_Repeat_2"/>
    <property type="match status" value="1"/>
</dbReference>
<feature type="transmembrane region" description="Helical" evidence="6">
    <location>
        <begin position="1778"/>
        <end position="1799"/>
    </location>
</feature>
<feature type="transmembrane region" description="Helical" evidence="6">
    <location>
        <begin position="1819"/>
        <end position="1847"/>
    </location>
</feature>
<dbReference type="GO" id="GO:0005737">
    <property type="term" value="C:cytoplasm"/>
    <property type="evidence" value="ECO:0007669"/>
    <property type="project" value="TreeGrafter"/>
</dbReference>
<keyword evidence="6" id="KW-0472">Membrane</keyword>
<dbReference type="InterPro" id="IPR036412">
    <property type="entry name" value="HAD-like_sf"/>
</dbReference>
<comment type="caution">
    <text evidence="8">The sequence shown here is derived from an EMBL/GenBank/DDBJ whole genome shotgun (WGS) entry which is preliminary data.</text>
</comment>
<dbReference type="SMART" id="SM00450">
    <property type="entry name" value="RHOD"/>
    <property type="match status" value="2"/>
</dbReference>
<feature type="compositionally biased region" description="Low complexity" evidence="5">
    <location>
        <begin position="2455"/>
        <end position="2467"/>
    </location>
</feature>
<feature type="region of interest" description="Disordered" evidence="5">
    <location>
        <begin position="2447"/>
        <end position="2528"/>
    </location>
</feature>
<dbReference type="Proteomes" id="UP000654075">
    <property type="component" value="Unassembled WGS sequence"/>
</dbReference>
<organism evidence="8 9">
    <name type="scientific">Polarella glacialis</name>
    <name type="common">Dinoflagellate</name>
    <dbReference type="NCBI Taxonomy" id="89957"/>
    <lineage>
        <taxon>Eukaryota</taxon>
        <taxon>Sar</taxon>
        <taxon>Alveolata</taxon>
        <taxon>Dinophyceae</taxon>
        <taxon>Suessiales</taxon>
        <taxon>Suessiaceae</taxon>
        <taxon>Polarella</taxon>
    </lineage>
</organism>
<dbReference type="InterPro" id="IPR036873">
    <property type="entry name" value="Rhodanese-like_dom_sf"/>
</dbReference>
<evidence type="ECO:0000313" key="8">
    <source>
        <dbReference type="EMBL" id="CAE8632693.1"/>
    </source>
</evidence>
<dbReference type="OrthoDB" id="6513042at2759"/>
<evidence type="ECO:0000256" key="2">
    <source>
        <dbReference type="ARBA" id="ARBA00022801"/>
    </source>
</evidence>
<keyword evidence="4" id="KW-0067">ATP-binding</keyword>
<dbReference type="EMBL" id="CAJNNV010030502">
    <property type="protein sequence ID" value="CAE8632693.1"/>
    <property type="molecule type" value="Genomic_DNA"/>
</dbReference>
<feature type="transmembrane region" description="Helical" evidence="6">
    <location>
        <begin position="1562"/>
        <end position="1583"/>
    </location>
</feature>
<proteinExistence type="predicted"/>
<dbReference type="CDD" id="cd01448">
    <property type="entry name" value="TST_Repeat_1"/>
    <property type="match status" value="1"/>
</dbReference>
<dbReference type="Gene3D" id="3.40.50.1000">
    <property type="entry name" value="HAD superfamily/HAD-like"/>
    <property type="match status" value="2"/>
</dbReference>
<keyword evidence="6" id="KW-0812">Transmembrane</keyword>
<dbReference type="CDD" id="cd18808">
    <property type="entry name" value="SF1_C_Upf1"/>
    <property type="match status" value="1"/>
</dbReference>
<feature type="region of interest" description="Disordered" evidence="5">
    <location>
        <begin position="2367"/>
        <end position="2429"/>
    </location>
</feature>
<feature type="transmembrane region" description="Helical" evidence="6">
    <location>
        <begin position="1901"/>
        <end position="1919"/>
    </location>
</feature>
<dbReference type="InterPro" id="IPR045055">
    <property type="entry name" value="DNA2/NAM7-like"/>
</dbReference>
<dbReference type="GO" id="GO:0000184">
    <property type="term" value="P:nuclear-transcribed mRNA catabolic process, nonsense-mediated decay"/>
    <property type="evidence" value="ECO:0007669"/>
    <property type="project" value="TreeGrafter"/>
</dbReference>
<dbReference type="SUPFAM" id="SSF52821">
    <property type="entry name" value="Rhodanese/Cell cycle control phosphatase"/>
    <property type="match status" value="2"/>
</dbReference>
<protein>
    <recommendedName>
        <fullName evidence="7">Rhodanese domain-containing protein</fullName>
    </recommendedName>
</protein>
<dbReference type="Pfam" id="PF13086">
    <property type="entry name" value="AAA_11"/>
    <property type="match status" value="1"/>
</dbReference>
<name>A0A813H4K1_POLGL</name>
<accession>A0A813H4K1</accession>
<feature type="compositionally biased region" description="Acidic residues" evidence="5">
    <location>
        <begin position="2369"/>
        <end position="2378"/>
    </location>
</feature>
<feature type="domain" description="Rhodanese" evidence="7">
    <location>
        <begin position="801"/>
        <end position="923"/>
    </location>
</feature>
<dbReference type="PROSITE" id="PS50206">
    <property type="entry name" value="RHODANESE_3"/>
    <property type="match status" value="2"/>
</dbReference>
<dbReference type="InterPro" id="IPR041679">
    <property type="entry name" value="DNA2/NAM7-like_C"/>
</dbReference>
<keyword evidence="9" id="KW-1185">Reference proteome</keyword>
<feature type="transmembrane region" description="Helical" evidence="6">
    <location>
        <begin position="1616"/>
        <end position="1637"/>
    </location>
</feature>
<dbReference type="InterPro" id="IPR027417">
    <property type="entry name" value="P-loop_NTPase"/>
</dbReference>
<evidence type="ECO:0000313" key="9">
    <source>
        <dbReference type="Proteomes" id="UP000654075"/>
    </source>
</evidence>
<evidence type="ECO:0000256" key="5">
    <source>
        <dbReference type="SAM" id="MobiDB-lite"/>
    </source>
</evidence>
<feature type="compositionally biased region" description="Low complexity" evidence="5">
    <location>
        <begin position="2510"/>
        <end position="2519"/>
    </location>
</feature>
<dbReference type="InterPro" id="IPR041677">
    <property type="entry name" value="DNA2/NAM7_AAA_11"/>
</dbReference>
<dbReference type="GO" id="GO:0016787">
    <property type="term" value="F:hydrolase activity"/>
    <property type="evidence" value="ECO:0007669"/>
    <property type="project" value="UniProtKB-KW"/>
</dbReference>
<feature type="region of interest" description="Disordered" evidence="5">
    <location>
        <begin position="1111"/>
        <end position="1140"/>
    </location>
</feature>
<dbReference type="GO" id="GO:0005694">
    <property type="term" value="C:chromosome"/>
    <property type="evidence" value="ECO:0007669"/>
    <property type="project" value="UniProtKB-ARBA"/>
</dbReference>
<keyword evidence="6" id="KW-1133">Transmembrane helix</keyword>
<dbReference type="Pfam" id="PF13087">
    <property type="entry name" value="AAA_12"/>
    <property type="match status" value="1"/>
</dbReference>
<gene>
    <name evidence="8" type="ORF">PGLA1383_LOCUS48624</name>
</gene>
<feature type="compositionally biased region" description="Basic residues" evidence="5">
    <location>
        <begin position="2300"/>
        <end position="2312"/>
    </location>
</feature>
<feature type="region of interest" description="Disordered" evidence="5">
    <location>
        <begin position="2299"/>
        <end position="2340"/>
    </location>
</feature>
<feature type="domain" description="Rhodanese" evidence="7">
    <location>
        <begin position="676"/>
        <end position="768"/>
    </location>
</feature>
<dbReference type="Pfam" id="PF00581">
    <property type="entry name" value="Rhodanese"/>
    <property type="match status" value="1"/>
</dbReference>
<keyword evidence="2" id="KW-0378">Hydrolase</keyword>
<dbReference type="FunFam" id="3.40.50.300:FF:000326">
    <property type="entry name" value="P-loop containing nucleoside triphosphate hydrolase"/>
    <property type="match status" value="1"/>
</dbReference>
<dbReference type="GO" id="GO:0003724">
    <property type="term" value="F:RNA helicase activity"/>
    <property type="evidence" value="ECO:0007669"/>
    <property type="project" value="TreeGrafter"/>
</dbReference>
<dbReference type="GO" id="GO:0005524">
    <property type="term" value="F:ATP binding"/>
    <property type="evidence" value="ECO:0007669"/>
    <property type="project" value="UniProtKB-KW"/>
</dbReference>
<evidence type="ECO:0000259" key="7">
    <source>
        <dbReference type="PROSITE" id="PS50206"/>
    </source>
</evidence>
<dbReference type="Gene3D" id="3.40.250.10">
    <property type="entry name" value="Rhodanese-like domain"/>
    <property type="match status" value="2"/>
</dbReference>
<dbReference type="InterPro" id="IPR047187">
    <property type="entry name" value="SF1_C_Upf1"/>
</dbReference>
<feature type="compositionally biased region" description="Basic and acidic residues" evidence="5">
    <location>
        <begin position="2379"/>
        <end position="2392"/>
    </location>
</feature>
<dbReference type="PANTHER" id="PTHR10887:SF517">
    <property type="entry name" value="RNA HELICASE NONSENSE MRNA REDUCING FACTOR"/>
    <property type="match status" value="1"/>
</dbReference>
<feature type="transmembrane region" description="Helical" evidence="6">
    <location>
        <begin position="1868"/>
        <end position="1889"/>
    </location>
</feature>
<dbReference type="PANTHER" id="PTHR10887">
    <property type="entry name" value="DNA2/NAM7 HELICASE FAMILY"/>
    <property type="match status" value="1"/>
</dbReference>
<feature type="transmembrane region" description="Helical" evidence="6">
    <location>
        <begin position="1649"/>
        <end position="1667"/>
    </location>
</feature>
<reference evidence="8" key="1">
    <citation type="submission" date="2021-02" db="EMBL/GenBank/DDBJ databases">
        <authorList>
            <person name="Dougan E. K."/>
            <person name="Rhodes N."/>
            <person name="Thang M."/>
            <person name="Chan C."/>
        </authorList>
    </citation>
    <scope>NUCLEOTIDE SEQUENCE</scope>
</reference>
<dbReference type="InterPro" id="IPR023214">
    <property type="entry name" value="HAD_sf"/>
</dbReference>
<evidence type="ECO:0000256" key="6">
    <source>
        <dbReference type="SAM" id="Phobius"/>
    </source>
</evidence>
<evidence type="ECO:0000256" key="4">
    <source>
        <dbReference type="ARBA" id="ARBA00022840"/>
    </source>
</evidence>
<dbReference type="Gene3D" id="3.40.50.300">
    <property type="entry name" value="P-loop containing nucleotide triphosphate hydrolases"/>
    <property type="match status" value="2"/>
</dbReference>
<keyword evidence="1" id="KW-0547">Nucleotide-binding</keyword>
<dbReference type="SUPFAM" id="SSF52540">
    <property type="entry name" value="P-loop containing nucleoside triphosphate hydrolases"/>
    <property type="match status" value="1"/>
</dbReference>
<dbReference type="InterPro" id="IPR001763">
    <property type="entry name" value="Rhodanese-like_dom"/>
</dbReference>
<dbReference type="SUPFAM" id="SSF56784">
    <property type="entry name" value="HAD-like"/>
    <property type="match status" value="1"/>
</dbReference>
<sequence length="2528" mass="273033">MLGQGYAPSAPIVLLPIGGIEGALEERDVFFPTHPVGEFAFACGGGVEGGWRELDSSQYSLLYNLAQPFVQSSVQLLVQSNQSPLCRSLRSPAYRDPFVQPLVCWQIKSNWIWPIDEVTTVFHLATDIPERAEVRDKKKECMFPRSPAWQLRALAGALPRPATWTAALPEWFATPKFRDSPTRRIFSFSIAMESFGARASGKFDSLGLDVPAEVYIIGEKGISEELDLIGQVEHDPDVGAVVVGFDRNVNYYKIQYAGHSTGCKFIATNLDKVTHLTDAQDGLALFCTSFFLLAVGAIKGCTGQELCCTGQELRCFEPIVVGKPSPLMIEYLEEKYKVGDRLDTEWGDERGRLAPRAAVDVAVNFTNFTKAWRPRPTGWGWWQKARCSEHGENATCSSQVTKFGDAAQQAPGKGKPCATGVSFAFELLDIYIGQWAATFLRDVVLEGELIHPSPASVQENTVHLDQALKFSERKPERLLKCIVVTGGNFSFIIRWHDGDMHGRGQYLNFSVGADKAFTGFSLNGKFASAPRDQEEIVLIWYTSSHAMLVAAVPVVVKVTCCQRFRAVQATRGLAVASAAAVLGGATGRALLVGGAATRRQRKAAGWGQLLPRHAAFSSTGPGMETGLVSCEWLKARLDEPAGPLRIVDASWYLPNSPFAGPEGSKGAGADFLAGPRLPGAVFFDVDGVASVHPAGLPHMLPDEATFAAAMARLGIEPGTRVVAYDRLGIFSAPRFWYTLKVSFGHTSEVAVLDGGLPRWQELGFPVESGSPPVPPPRAAPGSWTLSPAAVWSMQRVRANLEQPEALLLDARPAARFHGEVPEPRAGMRGGHIPGSLSLPFGSVLSSGSMRPPQQIRELLAEAGVSAESLGRSDGQQVVTSCGSGMTACVVGLALHQVGLPLGRWAVYDGSWSEWGASKDTPIVRKGADGKEEPVPPASLQAFVARLAEGVELSAEKPLEASEEEVYEVEVEVQADPALLDIDGEEFVGEGDDAIALEVIEESKEDVMEVCLQTWNLCSAKKPRPGAMGEDRRTRSQACRVRKRLRTFTAGLRRSLQICQGPPGLHLPSPPTAEDKQLQPVPAMHLLGKPAETVLTADYDQTDAITEAFQAETNTGEKNDHAHKLAAQSRTESQRDSDVTLVGSEQHLSPLFSPLAPEQVEKKKAKDTDEELSFPGLSFSTIADAMNPSAVSNSDSVACSGVRHLDGTSLVFQRLVLGYRVGRLARDQKCTLFLFKTLQLSIGWLRRPVSLFCFSDSAADITNVHRTVVFYAYALPQMLLKSKLCSIGMVLDSLGIVSMHSGYDDTVPSELGLSTAPGWGMDGKKRDGMSESGGGVPIESSQVEVMPEGWDTSTAPGWGMDGKKLHGMSESGGGVAVDSWCVTRADLIFLRAEVKKAIANGQIKPTELDNFDVADHRIGPNMHTLCAQYMQPLTQKAGSMSWALMRNPEGLQCDLFITHGWIEGIFEFIDKVVYSWPVGKKAAYICVLSNPQNLDIAFLIQIPRESPFAKSLESATHMLVVPNHSASIYSRLWCVYEAWLAYSMDRVILTATAPIKHDVLRCLRWQCLFLVMGLIVGISITSGCTDLPTLDPMIFLGALAKLVQFCKGPDRWWCPKFPLLLACNCLGSLVAGVALGTFVDKCASQLFNTWQQRTTVCLSVTFLFCFLLSEVDRVRAIRDHEEAICLSRNFTSVQNADCSSPGDAVNIRQEIQQDLREVDEAIVVLRSSGMSTRALRAAFSRGADVRFAGTISCSNMCFGKGVFISSQVMYLSVDAGHELGLIIAWSIISLASLVAWIGMYHRACTDQRAFAIAVNSKFSFLMAILLRISIIGVARIPFCGPWLASLLGPSMSEYPRHGWYVLACATRRPLVTLVAIASFACLRVCLRWLYVGYIGALPAGRYLRFLFIVSLCCTCYTYHWTMLRGAEIRRVSYLTVSIVHDHCIAAHSVFSSDTVAAKSLGVASLRDVDRDTAKRAVQTAIQNAQVICCTAIGAGAGLLNDFSFPMVLMDEASQATEPATLVPVCRGCRQLVLVGDHCQLPPTVASAAAALCGLGRSLFERLAQIGIRPTMLEVQYRMHPGLSSFPAQRFYAGRLTDGVQAEARQALPGFPWPVTGMPLCALGVSGAERHEGTSFVNDAEAREVVRIVQGFISAGVAPQSLGVVTPYGSQVKLIRRYLQGAGVKTGRECGGLEVNSVDGFQGREKDAVIMSTVRASPQGGVGFVADWRRANVAFTRARKGLVVVCHPTTLARDVSTWRPWLHWVQQRGLVGGAWPWLPPEDPGASPVGIAALELGVAGHGTRARVHPGSRSRSRSPLPPWKLPPEAQCPGRQAAPAAAAASFARQTAPDLLPMAGSGGLQQAIRLRAPVEVDDGNDDDRSDAVRHGPGERDVGVGKVNYSLTGMGGSQSSSKVSLPGAKKTNPSPFVGGSRVDVAKELSSLGVLVRKLPTPPSKAPAPGLLSSYASSGSEEEYDEEGTYFAPDSLDACGKPIVATESHAQGETEGDEESSSESGSDGEGTPADLLAEFM</sequence>
<keyword evidence="3" id="KW-0347">Helicase</keyword>
<evidence type="ECO:0000256" key="3">
    <source>
        <dbReference type="ARBA" id="ARBA00022806"/>
    </source>
</evidence>
<evidence type="ECO:0000256" key="1">
    <source>
        <dbReference type="ARBA" id="ARBA00022741"/>
    </source>
</evidence>